<keyword evidence="3" id="KW-1185">Reference proteome</keyword>
<organism evidence="2 3">
    <name type="scientific">Thermoclostridium stercorarium (strain ATCC 35414 / DSM 8532 / NCIMB 11754)</name>
    <name type="common">Clostridium stercorarium</name>
    <dbReference type="NCBI Taxonomy" id="1121335"/>
    <lineage>
        <taxon>Bacteria</taxon>
        <taxon>Bacillati</taxon>
        <taxon>Bacillota</taxon>
        <taxon>Clostridia</taxon>
        <taxon>Eubacteriales</taxon>
        <taxon>Oscillospiraceae</taxon>
        <taxon>Thermoclostridium</taxon>
    </lineage>
</organism>
<accession>L7VQB3</accession>
<dbReference type="Proteomes" id="UP000011220">
    <property type="component" value="Chromosome"/>
</dbReference>
<dbReference type="PATRIC" id="fig|1121335.3.peg.1911"/>
<evidence type="ECO:0000313" key="3">
    <source>
        <dbReference type="Proteomes" id="UP000011220"/>
    </source>
</evidence>
<proteinExistence type="predicted"/>
<dbReference type="AlphaFoldDB" id="L7VQB3"/>
<name>L7VQB3_THES1</name>
<dbReference type="EMBL" id="CP004044">
    <property type="protein sequence ID" value="AGC68889.1"/>
    <property type="molecule type" value="Genomic_DNA"/>
</dbReference>
<feature type="region of interest" description="Disordered" evidence="1">
    <location>
        <begin position="1"/>
        <end position="24"/>
    </location>
</feature>
<evidence type="ECO:0000313" key="2">
    <source>
        <dbReference type="EMBL" id="AGC68889.1"/>
    </source>
</evidence>
<dbReference type="KEGG" id="css:Cst_c19120"/>
<evidence type="ECO:0000256" key="1">
    <source>
        <dbReference type="SAM" id="MobiDB-lite"/>
    </source>
</evidence>
<reference evidence="2 3" key="1">
    <citation type="journal article" date="2013" name="Genome Announc.">
        <title>Complete genome sequence of Clostridium stercorarium subsp. stercorarium strain DSM 8532, a thermophilic degrader of plant cell wall fibers.</title>
        <authorList>
            <person name="Poehlein A."/>
            <person name="Zverlov V.V."/>
            <person name="Daniel R."/>
            <person name="Schwarz W.H."/>
            <person name="Liebl W."/>
        </authorList>
    </citation>
    <scope>NUCLEOTIDE SEQUENCE [LARGE SCALE GENOMIC DNA]</scope>
    <source>
        <strain evidence="3">ATCC 35414 / DSM 8532 / NCIMB 11754</strain>
    </source>
</reference>
<sequence>MVTVNIMPEKSDDAPYPGLGASSETEVRAAVPVRKIIN</sequence>
<dbReference type="STRING" id="1121335.Cst_c19120"/>
<gene>
    <name evidence="2" type="ordered locus">Cst_c19120</name>
</gene>
<protein>
    <submittedName>
        <fullName evidence="2">Uncharacterized protein</fullName>
    </submittedName>
</protein>